<dbReference type="GO" id="GO:0016747">
    <property type="term" value="F:acyltransferase activity, transferring groups other than amino-acyl groups"/>
    <property type="evidence" value="ECO:0007669"/>
    <property type="project" value="TreeGrafter"/>
</dbReference>
<evidence type="ECO:0000256" key="2">
    <source>
        <dbReference type="SAM" id="Phobius"/>
    </source>
</evidence>
<dbReference type="Proteomes" id="UP000000960">
    <property type="component" value="Chromosome"/>
</dbReference>
<feature type="transmembrane region" description="Helical" evidence="2">
    <location>
        <begin position="27"/>
        <end position="45"/>
    </location>
</feature>
<dbReference type="Gene3D" id="3.40.50.1820">
    <property type="entry name" value="alpha/beta hydrolase"/>
    <property type="match status" value="1"/>
</dbReference>
<evidence type="ECO:0000313" key="3">
    <source>
        <dbReference type="EMBL" id="ACV51676.1"/>
    </source>
</evidence>
<feature type="region of interest" description="Disordered" evidence="1">
    <location>
        <begin position="51"/>
        <end position="76"/>
    </location>
</feature>
<keyword evidence="2" id="KW-0472">Membrane</keyword>
<dbReference type="PANTHER" id="PTHR48098:SF1">
    <property type="entry name" value="DIACYLGLYCEROL ACYLTRANSFERASE_MYCOLYLTRANSFERASE AG85A"/>
    <property type="match status" value="1"/>
</dbReference>
<dbReference type="KEGG" id="apv:Apar_1251"/>
<keyword evidence="2" id="KW-1133">Transmembrane helix</keyword>
<keyword evidence="2" id="KW-0812">Transmembrane</keyword>
<dbReference type="InterPro" id="IPR000801">
    <property type="entry name" value="Esterase-like"/>
</dbReference>
<dbReference type="EMBL" id="CP001721">
    <property type="protein sequence ID" value="ACV51676.1"/>
    <property type="molecule type" value="Genomic_DNA"/>
</dbReference>
<name>C8W886_LANP1</name>
<dbReference type="PANTHER" id="PTHR48098">
    <property type="entry name" value="ENTEROCHELIN ESTERASE-RELATED"/>
    <property type="match status" value="1"/>
</dbReference>
<dbReference type="InterPro" id="IPR050583">
    <property type="entry name" value="Mycobacterial_A85_antigen"/>
</dbReference>
<evidence type="ECO:0000313" key="4">
    <source>
        <dbReference type="Proteomes" id="UP000000960"/>
    </source>
</evidence>
<dbReference type="STRING" id="521095.Apar_1251"/>
<dbReference type="SUPFAM" id="SSF53474">
    <property type="entry name" value="alpha/beta-Hydrolases"/>
    <property type="match status" value="1"/>
</dbReference>
<dbReference type="GeneID" id="84806764"/>
<evidence type="ECO:0000256" key="1">
    <source>
        <dbReference type="SAM" id="MobiDB-lite"/>
    </source>
</evidence>
<dbReference type="eggNOG" id="COG0627">
    <property type="taxonomic scope" value="Bacteria"/>
</dbReference>
<proteinExistence type="predicted"/>
<keyword evidence="4" id="KW-1185">Reference proteome</keyword>
<dbReference type="InterPro" id="IPR029058">
    <property type="entry name" value="AB_hydrolase_fold"/>
</dbReference>
<accession>C8W886</accession>
<dbReference type="Pfam" id="PF00756">
    <property type="entry name" value="Esterase"/>
    <property type="match status" value="1"/>
</dbReference>
<dbReference type="ESTHER" id="atopd-c8w886">
    <property type="family name" value="A85-Feruloyl-Esterase"/>
</dbReference>
<sequence>MTDLNAVMKLQNPSKPTNTYHAKHMRINLAFLISTIFLLAIPFYGCTPANQNSSQNNEPTQQSNTQNDKNDAVPKGTVKATSFYSPTLGLDWNYDVYLPADYDSNPNKTYPVIYMLHGLYGNHRNLLERFDSSAMLDNAIQSTGQSAIVVFVDGFNSFYIDSADRGLKMESAIMNDLIPYIESTYRVSKDQKDHAIGGISMGGYGAARFVLHHSDYFSKGILISPSVWTKLADDNAIYQSQHAFSDGVKNWSWELYNQLFPSQYINDVDPTKVSFFVASTSDDGVVPIADVNSFVEQLKNAGISVEYQQDTGDNHNWNYWSRVAPTAYTWALNQFKSTNNK</sequence>
<protein>
    <submittedName>
        <fullName evidence="3">Putative esterase</fullName>
    </submittedName>
</protein>
<organism evidence="3 4">
    <name type="scientific">Lancefieldella parvula (strain ATCC 33793 / DSM 20469 / CCUG 32760 / JCM 10300 / KCTC 3663 / VPI 0546 / 1246)</name>
    <name type="common">Atopobium parvulum</name>
    <dbReference type="NCBI Taxonomy" id="521095"/>
    <lineage>
        <taxon>Bacteria</taxon>
        <taxon>Bacillati</taxon>
        <taxon>Actinomycetota</taxon>
        <taxon>Coriobacteriia</taxon>
        <taxon>Coriobacteriales</taxon>
        <taxon>Atopobiaceae</taxon>
        <taxon>Lancefieldella</taxon>
    </lineage>
</organism>
<reference evidence="3 4" key="1">
    <citation type="journal article" date="2009" name="Stand. Genomic Sci.">
        <title>Complete genome sequence of Atopobium parvulum type strain (IPP 1246).</title>
        <authorList>
            <person name="Copeland A."/>
            <person name="Sikorski J."/>
            <person name="Lapidus A."/>
            <person name="Nolan M."/>
            <person name="Del Rio T.G."/>
            <person name="Lucas S."/>
            <person name="Chen F."/>
            <person name="Tice H."/>
            <person name="Pitluck S."/>
            <person name="Cheng J.F."/>
            <person name="Pukall R."/>
            <person name="Chertkov O."/>
            <person name="Brettin T."/>
            <person name="Han C."/>
            <person name="Detter J.C."/>
            <person name="Kuske C."/>
            <person name="Bruce D."/>
            <person name="Goodwin L."/>
            <person name="Ivanova N."/>
            <person name="Mavromatis K."/>
            <person name="Mikhailova N."/>
            <person name="Chen A."/>
            <person name="Palaniappan K."/>
            <person name="Chain P."/>
            <person name="Rohde M."/>
            <person name="Goker M."/>
            <person name="Bristow J."/>
            <person name="Eisen J.A."/>
            <person name="Markowitz V."/>
            <person name="Hugenholtz P."/>
            <person name="Kyrpides N.C."/>
            <person name="Klenk H.P."/>
            <person name="Detter J.C."/>
        </authorList>
    </citation>
    <scope>NUCLEOTIDE SEQUENCE [LARGE SCALE GENOMIC DNA]</scope>
    <source>
        <strain evidence="4">ATCC 33793 / DSM 20469 / CCUG 32760 / JCM 10300 / KCTC 3663 / VPI 0546 / 1246</strain>
    </source>
</reference>
<dbReference type="RefSeq" id="WP_012809332.1">
    <property type="nucleotide sequence ID" value="NC_013203.1"/>
</dbReference>
<dbReference type="OrthoDB" id="4527292at2"/>
<feature type="compositionally biased region" description="Polar residues" evidence="1">
    <location>
        <begin position="51"/>
        <end position="67"/>
    </location>
</feature>
<dbReference type="AlphaFoldDB" id="C8W886"/>
<dbReference type="HOGENOM" id="CLU_037618_1_0_11"/>
<gene>
    <name evidence="3" type="ordered locus">Apar_1251</name>
</gene>